<dbReference type="PANTHER" id="PTHR33495">
    <property type="entry name" value="ANTI-SIGMA FACTOR ANTAGONIST TM_1081-RELATED-RELATED"/>
    <property type="match status" value="1"/>
</dbReference>
<evidence type="ECO:0000313" key="3">
    <source>
        <dbReference type="EMBL" id="PKV99829.1"/>
    </source>
</evidence>
<dbReference type="InterPro" id="IPR002645">
    <property type="entry name" value="STAS_dom"/>
</dbReference>
<evidence type="ECO:0000259" key="2">
    <source>
        <dbReference type="PROSITE" id="PS50801"/>
    </source>
</evidence>
<organism evidence="3 4">
    <name type="scientific">Amycolatopsis echigonensis</name>
    <dbReference type="NCBI Taxonomy" id="2576905"/>
    <lineage>
        <taxon>Bacteria</taxon>
        <taxon>Bacillati</taxon>
        <taxon>Actinomycetota</taxon>
        <taxon>Actinomycetes</taxon>
        <taxon>Pseudonocardiales</taxon>
        <taxon>Pseudonocardiaceae</taxon>
        <taxon>Amycolatopsis</taxon>
    </lineage>
</organism>
<dbReference type="CDD" id="cd07043">
    <property type="entry name" value="STAS_anti-anti-sigma_factors"/>
    <property type="match status" value="1"/>
</dbReference>
<evidence type="ECO:0000313" key="4">
    <source>
        <dbReference type="Proteomes" id="UP000233750"/>
    </source>
</evidence>
<dbReference type="GO" id="GO:0043856">
    <property type="term" value="F:anti-sigma factor antagonist activity"/>
    <property type="evidence" value="ECO:0007669"/>
    <property type="project" value="TreeGrafter"/>
</dbReference>
<dbReference type="Pfam" id="PF01740">
    <property type="entry name" value="STAS"/>
    <property type="match status" value="1"/>
</dbReference>
<dbReference type="Proteomes" id="UP000233750">
    <property type="component" value="Unassembled WGS sequence"/>
</dbReference>
<feature type="region of interest" description="Disordered" evidence="1">
    <location>
        <begin position="138"/>
        <end position="170"/>
    </location>
</feature>
<dbReference type="PANTHER" id="PTHR33495:SF2">
    <property type="entry name" value="ANTI-SIGMA FACTOR ANTAGONIST TM_1081-RELATED"/>
    <property type="match status" value="1"/>
</dbReference>
<feature type="domain" description="STAS" evidence="2">
    <location>
        <begin position="39"/>
        <end position="141"/>
    </location>
</feature>
<dbReference type="Gene3D" id="3.30.750.24">
    <property type="entry name" value="STAS domain"/>
    <property type="match status" value="1"/>
</dbReference>
<name>A0A2N3X141_9PSEU</name>
<protein>
    <submittedName>
        <fullName evidence="3">Anti-anti-sigma factor</fullName>
    </submittedName>
</protein>
<feature type="region of interest" description="Disordered" evidence="1">
    <location>
        <begin position="1"/>
        <end position="27"/>
    </location>
</feature>
<evidence type="ECO:0000256" key="1">
    <source>
        <dbReference type="SAM" id="MobiDB-lite"/>
    </source>
</evidence>
<feature type="compositionally biased region" description="Gly residues" evidence="1">
    <location>
        <begin position="161"/>
        <end position="170"/>
    </location>
</feature>
<proteinExistence type="predicted"/>
<dbReference type="SUPFAM" id="SSF52091">
    <property type="entry name" value="SpoIIaa-like"/>
    <property type="match status" value="1"/>
</dbReference>
<gene>
    <name evidence="3" type="ORF">ATK30_0818</name>
</gene>
<comment type="caution">
    <text evidence="3">The sequence shown here is derived from an EMBL/GenBank/DDBJ whole genome shotgun (WGS) entry which is preliminary data.</text>
</comment>
<dbReference type="AlphaFoldDB" id="A0A2N3X141"/>
<accession>A0A2N3X141</accession>
<dbReference type="RefSeq" id="WP_158242447.1">
    <property type="nucleotide sequence ID" value="NZ_PJMY01000002.1"/>
</dbReference>
<dbReference type="OrthoDB" id="3694806at2"/>
<keyword evidence="4" id="KW-1185">Reference proteome</keyword>
<dbReference type="EMBL" id="PJMY01000002">
    <property type="protein sequence ID" value="PKV99829.1"/>
    <property type="molecule type" value="Genomic_DNA"/>
</dbReference>
<reference evidence="3 4" key="1">
    <citation type="submission" date="2017-12" db="EMBL/GenBank/DDBJ databases">
        <title>Sequencing the genomes of 1000 Actinobacteria strains.</title>
        <authorList>
            <person name="Klenk H.-P."/>
        </authorList>
    </citation>
    <scope>NUCLEOTIDE SEQUENCE [LARGE SCALE GENOMIC DNA]</scope>
    <source>
        <strain evidence="3 4">DSM 45165</strain>
    </source>
</reference>
<sequence>MTDRLIRPPAAGEPDHPDHTPAGHGTCPAFRVALSSPTPTALLAEVHGELDLLTAPHLRTRLSHALTSTEHTVLVTDLTDVRFLGAAGITALLQAREDAHQHRIAFRVVATHRPVLLPLTLLDLTTTFDVHPSRAQALAAPSYPAGNGRVRREQPPTPDGGEPGSEGHGP</sequence>
<dbReference type="InterPro" id="IPR036513">
    <property type="entry name" value="STAS_dom_sf"/>
</dbReference>
<dbReference type="PROSITE" id="PS50801">
    <property type="entry name" value="STAS"/>
    <property type="match status" value="1"/>
</dbReference>